<sequence>MLDLETPLSTSVRKAPAPPRPARSRPHRTNVPGAIGGFAWLLVVMVPVYFIVVTTFRGQAGFFAGNPFALPTAPTLANYAEVIQHDFVRYVLNSVIVTTGAVVVTLAVSLIAAYAVVRGRGRGIRFVFSVFLLGLAIPLHATIIPLYYLITRLRLYDSLLGLILPSVAFAIPVTVLILSNFLRDIPQELFESMRMDGASEWQTLIRLALPLVRPALVTVAIYDGLNAWNGFLFPLILTQSEERRVLPLSLWAFQGEFTVAIPGMLAAVVLSTLPMVVLYVLGRRYLVSGLTAGFGR</sequence>
<dbReference type="Pfam" id="PF00528">
    <property type="entry name" value="BPD_transp_1"/>
    <property type="match status" value="1"/>
</dbReference>
<feature type="region of interest" description="Disordered" evidence="8">
    <location>
        <begin position="1"/>
        <end position="28"/>
    </location>
</feature>
<evidence type="ECO:0000313" key="10">
    <source>
        <dbReference type="EMBL" id="RZU16252.1"/>
    </source>
</evidence>
<evidence type="ECO:0000256" key="1">
    <source>
        <dbReference type="ARBA" id="ARBA00004651"/>
    </source>
</evidence>
<reference evidence="10 11" key="1">
    <citation type="journal article" date="2015" name="Stand. Genomic Sci.">
        <title>Genomic Encyclopedia of Bacterial and Archaeal Type Strains, Phase III: the genomes of soil and plant-associated and newly described type strains.</title>
        <authorList>
            <person name="Whitman W.B."/>
            <person name="Woyke T."/>
            <person name="Klenk H.P."/>
            <person name="Zhou Y."/>
            <person name="Lilburn T.G."/>
            <person name="Beck B.J."/>
            <person name="De Vos P."/>
            <person name="Vandamme P."/>
            <person name="Eisen J.A."/>
            <person name="Garrity G."/>
            <person name="Hugenholtz P."/>
            <person name="Kyrpides N.C."/>
        </authorList>
    </citation>
    <scope>NUCLEOTIDE SEQUENCE [LARGE SCALE GENOMIC DNA]</scope>
    <source>
        <strain evidence="10 11">VKM Ac-2540</strain>
    </source>
</reference>
<evidence type="ECO:0000256" key="5">
    <source>
        <dbReference type="ARBA" id="ARBA00022989"/>
    </source>
</evidence>
<evidence type="ECO:0000256" key="6">
    <source>
        <dbReference type="ARBA" id="ARBA00023136"/>
    </source>
</evidence>
<evidence type="ECO:0000256" key="3">
    <source>
        <dbReference type="ARBA" id="ARBA00022475"/>
    </source>
</evidence>
<feature type="transmembrane region" description="Helical" evidence="7">
    <location>
        <begin position="257"/>
        <end position="281"/>
    </location>
</feature>
<dbReference type="Gene3D" id="1.10.3720.10">
    <property type="entry name" value="MetI-like"/>
    <property type="match status" value="1"/>
</dbReference>
<comment type="caution">
    <text evidence="10">The sequence shown here is derived from an EMBL/GenBank/DDBJ whole genome shotgun (WGS) entry which is preliminary data.</text>
</comment>
<feature type="transmembrane region" description="Helical" evidence="7">
    <location>
        <begin position="30"/>
        <end position="52"/>
    </location>
</feature>
<protein>
    <submittedName>
        <fullName evidence="10">Raffinose/stachyose/melibiose transport system permease protein</fullName>
    </submittedName>
</protein>
<dbReference type="GO" id="GO:0055085">
    <property type="term" value="P:transmembrane transport"/>
    <property type="evidence" value="ECO:0007669"/>
    <property type="project" value="InterPro"/>
</dbReference>
<proteinExistence type="inferred from homology"/>
<comment type="subcellular location">
    <subcellularLocation>
        <location evidence="1 7">Cell membrane</location>
        <topology evidence="1 7">Multi-pass membrane protein</topology>
    </subcellularLocation>
</comment>
<evidence type="ECO:0000256" key="4">
    <source>
        <dbReference type="ARBA" id="ARBA00022692"/>
    </source>
</evidence>
<dbReference type="PROSITE" id="PS50928">
    <property type="entry name" value="ABC_TM1"/>
    <property type="match status" value="1"/>
</dbReference>
<name>A0A4Q7X077_9ACTN</name>
<evidence type="ECO:0000256" key="7">
    <source>
        <dbReference type="RuleBase" id="RU363032"/>
    </source>
</evidence>
<feature type="transmembrane region" description="Helical" evidence="7">
    <location>
        <begin position="126"/>
        <end position="150"/>
    </location>
</feature>
<dbReference type="SUPFAM" id="SSF161098">
    <property type="entry name" value="MetI-like"/>
    <property type="match status" value="1"/>
</dbReference>
<accession>A0A4Q7X077</accession>
<organism evidence="10 11">
    <name type="scientific">Kribbella rubisoli</name>
    <dbReference type="NCBI Taxonomy" id="3075929"/>
    <lineage>
        <taxon>Bacteria</taxon>
        <taxon>Bacillati</taxon>
        <taxon>Actinomycetota</taxon>
        <taxon>Actinomycetes</taxon>
        <taxon>Propionibacteriales</taxon>
        <taxon>Kribbellaceae</taxon>
        <taxon>Kribbella</taxon>
    </lineage>
</organism>
<dbReference type="EMBL" id="SHKR01000012">
    <property type="protein sequence ID" value="RZU16252.1"/>
    <property type="molecule type" value="Genomic_DNA"/>
</dbReference>
<keyword evidence="3" id="KW-1003">Cell membrane</keyword>
<dbReference type="PANTHER" id="PTHR43744:SF12">
    <property type="entry name" value="ABC TRANSPORTER PERMEASE PROTEIN MG189-RELATED"/>
    <property type="match status" value="1"/>
</dbReference>
<dbReference type="InterPro" id="IPR035906">
    <property type="entry name" value="MetI-like_sf"/>
</dbReference>
<evidence type="ECO:0000256" key="8">
    <source>
        <dbReference type="SAM" id="MobiDB-lite"/>
    </source>
</evidence>
<dbReference type="CDD" id="cd06261">
    <property type="entry name" value="TM_PBP2"/>
    <property type="match status" value="1"/>
</dbReference>
<dbReference type="PANTHER" id="PTHR43744">
    <property type="entry name" value="ABC TRANSPORTER PERMEASE PROTEIN MG189-RELATED-RELATED"/>
    <property type="match status" value="1"/>
</dbReference>
<evidence type="ECO:0000259" key="9">
    <source>
        <dbReference type="PROSITE" id="PS50928"/>
    </source>
</evidence>
<feature type="transmembrane region" description="Helical" evidence="7">
    <location>
        <begin position="203"/>
        <end position="222"/>
    </location>
</feature>
<dbReference type="GO" id="GO:0005886">
    <property type="term" value="C:plasma membrane"/>
    <property type="evidence" value="ECO:0007669"/>
    <property type="project" value="UniProtKB-SubCell"/>
</dbReference>
<keyword evidence="5 7" id="KW-1133">Transmembrane helix</keyword>
<dbReference type="AlphaFoldDB" id="A0A4Q7X077"/>
<evidence type="ECO:0000313" key="11">
    <source>
        <dbReference type="Proteomes" id="UP000292027"/>
    </source>
</evidence>
<keyword evidence="11" id="KW-1185">Reference proteome</keyword>
<dbReference type="OrthoDB" id="61122at2"/>
<feature type="domain" description="ABC transmembrane type-1" evidence="9">
    <location>
        <begin position="91"/>
        <end position="282"/>
    </location>
</feature>
<dbReference type="InterPro" id="IPR000515">
    <property type="entry name" value="MetI-like"/>
</dbReference>
<feature type="transmembrane region" description="Helical" evidence="7">
    <location>
        <begin position="95"/>
        <end position="117"/>
    </location>
</feature>
<dbReference type="Proteomes" id="UP000292027">
    <property type="component" value="Unassembled WGS sequence"/>
</dbReference>
<dbReference type="RefSeq" id="WP_130445180.1">
    <property type="nucleotide sequence ID" value="NZ_SHKR01000012.1"/>
</dbReference>
<keyword evidence="2 7" id="KW-0813">Transport</keyword>
<keyword evidence="6 7" id="KW-0472">Membrane</keyword>
<comment type="similarity">
    <text evidence="7">Belongs to the binding-protein-dependent transport system permease family.</text>
</comment>
<gene>
    <name evidence="10" type="ORF">EV645_3804</name>
</gene>
<evidence type="ECO:0000256" key="2">
    <source>
        <dbReference type="ARBA" id="ARBA00022448"/>
    </source>
</evidence>
<feature type="transmembrane region" description="Helical" evidence="7">
    <location>
        <begin position="162"/>
        <end position="182"/>
    </location>
</feature>
<keyword evidence="4 7" id="KW-0812">Transmembrane</keyword>